<protein>
    <recommendedName>
        <fullName evidence="2">DUF397 domain-containing protein</fullName>
    </recommendedName>
</protein>
<dbReference type="RefSeq" id="WP_345025236.1">
    <property type="nucleotide sequence ID" value="NZ_BAABDO010000175.1"/>
</dbReference>
<sequence length="80" mass="8502">MADHFNSAWNDGPRWRTSSHSGSPDNAGDVTCVEIARLGSARSLRGSTQHDCGPVPVLSRADFTALIDRVELGDLDPPAA</sequence>
<keyword evidence="4" id="KW-1185">Reference proteome</keyword>
<name>A0ABP6UGZ5_9ACTN</name>
<evidence type="ECO:0000256" key="1">
    <source>
        <dbReference type="SAM" id="MobiDB-lite"/>
    </source>
</evidence>
<evidence type="ECO:0000313" key="3">
    <source>
        <dbReference type="EMBL" id="GAA3507812.1"/>
    </source>
</evidence>
<evidence type="ECO:0000313" key="4">
    <source>
        <dbReference type="Proteomes" id="UP001500266"/>
    </source>
</evidence>
<evidence type="ECO:0000259" key="2">
    <source>
        <dbReference type="Pfam" id="PF04149"/>
    </source>
</evidence>
<feature type="domain" description="DUF397" evidence="2">
    <location>
        <begin position="14"/>
        <end position="70"/>
    </location>
</feature>
<gene>
    <name evidence="3" type="ORF">GCM10022416_60900</name>
</gene>
<organism evidence="3 4">
    <name type="scientific">Actinomadura keratinilytica</name>
    <dbReference type="NCBI Taxonomy" id="547461"/>
    <lineage>
        <taxon>Bacteria</taxon>
        <taxon>Bacillati</taxon>
        <taxon>Actinomycetota</taxon>
        <taxon>Actinomycetes</taxon>
        <taxon>Streptosporangiales</taxon>
        <taxon>Thermomonosporaceae</taxon>
        <taxon>Actinomadura</taxon>
    </lineage>
</organism>
<dbReference type="Pfam" id="PF04149">
    <property type="entry name" value="DUF397"/>
    <property type="match status" value="1"/>
</dbReference>
<proteinExistence type="predicted"/>
<dbReference type="EMBL" id="BAABDO010000175">
    <property type="protein sequence ID" value="GAA3507812.1"/>
    <property type="molecule type" value="Genomic_DNA"/>
</dbReference>
<dbReference type="InterPro" id="IPR007278">
    <property type="entry name" value="DUF397"/>
</dbReference>
<feature type="region of interest" description="Disordered" evidence="1">
    <location>
        <begin position="1"/>
        <end position="29"/>
    </location>
</feature>
<comment type="caution">
    <text evidence="3">The sequence shown here is derived from an EMBL/GenBank/DDBJ whole genome shotgun (WGS) entry which is preliminary data.</text>
</comment>
<reference evidence="4" key="1">
    <citation type="journal article" date="2019" name="Int. J. Syst. Evol. Microbiol.">
        <title>The Global Catalogue of Microorganisms (GCM) 10K type strain sequencing project: providing services to taxonomists for standard genome sequencing and annotation.</title>
        <authorList>
            <consortium name="The Broad Institute Genomics Platform"/>
            <consortium name="The Broad Institute Genome Sequencing Center for Infectious Disease"/>
            <person name="Wu L."/>
            <person name="Ma J."/>
        </authorList>
    </citation>
    <scope>NUCLEOTIDE SEQUENCE [LARGE SCALE GENOMIC DNA]</scope>
    <source>
        <strain evidence="4">JCM 17316</strain>
    </source>
</reference>
<accession>A0ABP6UGZ5</accession>
<dbReference type="Proteomes" id="UP001500266">
    <property type="component" value="Unassembled WGS sequence"/>
</dbReference>